<comment type="caution">
    <text evidence="2">The sequence shown here is derived from an EMBL/GenBank/DDBJ whole genome shotgun (WGS) entry which is preliminary data.</text>
</comment>
<evidence type="ECO:0000313" key="3">
    <source>
        <dbReference type="Proteomes" id="UP000811246"/>
    </source>
</evidence>
<feature type="region of interest" description="Disordered" evidence="1">
    <location>
        <begin position="25"/>
        <end position="57"/>
    </location>
</feature>
<dbReference type="Proteomes" id="UP000811246">
    <property type="component" value="Chromosome 2"/>
</dbReference>
<sequence length="71" mass="7944">MSCGRSLSSLEGKFIQTPSIKCVKENSTTQPPQSRLGYTLAKAPDQGTGDKHSWEAPTYYRKRTKNLDHSE</sequence>
<reference evidence="2" key="1">
    <citation type="submission" date="2021-01" db="EMBL/GenBank/DDBJ databases">
        <authorList>
            <person name="Lovell J.T."/>
            <person name="Bentley N."/>
            <person name="Bhattarai G."/>
            <person name="Jenkins J.W."/>
            <person name="Sreedasyam A."/>
            <person name="Alarcon Y."/>
            <person name="Bock C."/>
            <person name="Boston L."/>
            <person name="Carlson J."/>
            <person name="Cervantes K."/>
            <person name="Clermont K."/>
            <person name="Krom N."/>
            <person name="Kubenka K."/>
            <person name="Mamidi S."/>
            <person name="Mattison C."/>
            <person name="Monteros M."/>
            <person name="Pisani C."/>
            <person name="Plott C."/>
            <person name="Rajasekar S."/>
            <person name="Rhein H.S."/>
            <person name="Rohla C."/>
            <person name="Song M."/>
            <person name="Hilaire R.S."/>
            <person name="Shu S."/>
            <person name="Wells L."/>
            <person name="Wang X."/>
            <person name="Webber J."/>
            <person name="Heerema R.J."/>
            <person name="Klein P."/>
            <person name="Conner P."/>
            <person name="Grauke L."/>
            <person name="Grimwood J."/>
            <person name="Schmutz J."/>
            <person name="Randall J.J."/>
        </authorList>
    </citation>
    <scope>NUCLEOTIDE SEQUENCE</scope>
    <source>
        <tissue evidence="2">Leaf</tissue>
    </source>
</reference>
<organism evidence="2 3">
    <name type="scientific">Carya illinoinensis</name>
    <name type="common">Pecan</name>
    <dbReference type="NCBI Taxonomy" id="32201"/>
    <lineage>
        <taxon>Eukaryota</taxon>
        <taxon>Viridiplantae</taxon>
        <taxon>Streptophyta</taxon>
        <taxon>Embryophyta</taxon>
        <taxon>Tracheophyta</taxon>
        <taxon>Spermatophyta</taxon>
        <taxon>Magnoliopsida</taxon>
        <taxon>eudicotyledons</taxon>
        <taxon>Gunneridae</taxon>
        <taxon>Pentapetalae</taxon>
        <taxon>rosids</taxon>
        <taxon>fabids</taxon>
        <taxon>Fagales</taxon>
        <taxon>Juglandaceae</taxon>
        <taxon>Carya</taxon>
    </lineage>
</organism>
<proteinExistence type="predicted"/>
<evidence type="ECO:0000256" key="1">
    <source>
        <dbReference type="SAM" id="MobiDB-lite"/>
    </source>
</evidence>
<gene>
    <name evidence="2" type="ORF">I3842_02G156000</name>
</gene>
<evidence type="ECO:0000313" key="2">
    <source>
        <dbReference type="EMBL" id="KAG6728088.1"/>
    </source>
</evidence>
<protein>
    <submittedName>
        <fullName evidence="2">Uncharacterized protein</fullName>
    </submittedName>
</protein>
<accession>A0A922FWM6</accession>
<dbReference type="EMBL" id="CM031826">
    <property type="protein sequence ID" value="KAG6728088.1"/>
    <property type="molecule type" value="Genomic_DNA"/>
</dbReference>
<name>A0A922FWM6_CARIL</name>
<dbReference type="AlphaFoldDB" id="A0A922FWM6"/>